<dbReference type="EMBL" id="JBCFQL010000035">
    <property type="protein sequence ID" value="MFA9192759.1"/>
    <property type="molecule type" value="Genomic_DNA"/>
</dbReference>
<dbReference type="RefSeq" id="WP_373407643.1">
    <property type="nucleotide sequence ID" value="NZ_JBCFQL010000035.1"/>
</dbReference>
<reference evidence="1 2" key="1">
    <citation type="submission" date="2024-04" db="EMBL/GenBank/DDBJ databases">
        <title>New Clade of Flavobacterium.</title>
        <authorList>
            <person name="Matos L."/>
            <person name="Proenca D.N."/>
            <person name="Fransisco R.M."/>
            <person name="Chung A.P."/>
            <person name="Maccario L."/>
            <person name="Sorensen S.J."/>
            <person name="Morais P.V."/>
        </authorList>
    </citation>
    <scope>NUCLEOTIDE SEQUENCE [LARGE SCALE GENOMIC DNA]</scope>
    <source>
        <strain evidence="1 2">FZUC8N2.13</strain>
    </source>
</reference>
<organism evidence="1 2">
    <name type="scientific">Flavobacterium zubiriense</name>
    <dbReference type="NCBI Taxonomy" id="3138075"/>
    <lineage>
        <taxon>Bacteria</taxon>
        <taxon>Pseudomonadati</taxon>
        <taxon>Bacteroidota</taxon>
        <taxon>Flavobacteriia</taxon>
        <taxon>Flavobacteriales</taxon>
        <taxon>Flavobacteriaceae</taxon>
        <taxon>Flavobacterium</taxon>
    </lineage>
</organism>
<feature type="non-terminal residue" evidence="1">
    <location>
        <position position="140"/>
    </location>
</feature>
<gene>
    <name evidence="1" type="ORF">AAGV28_15405</name>
</gene>
<feature type="non-terminal residue" evidence="1">
    <location>
        <position position="1"/>
    </location>
</feature>
<evidence type="ECO:0000313" key="2">
    <source>
        <dbReference type="Proteomes" id="UP001574169"/>
    </source>
</evidence>
<dbReference type="Proteomes" id="UP001574169">
    <property type="component" value="Unassembled WGS sequence"/>
</dbReference>
<comment type="caution">
    <text evidence="1">The sequence shown here is derived from an EMBL/GenBank/DDBJ whole genome shotgun (WGS) entry which is preliminary data.</text>
</comment>
<evidence type="ECO:0000313" key="1">
    <source>
        <dbReference type="EMBL" id="MFA9192759.1"/>
    </source>
</evidence>
<protein>
    <recommendedName>
        <fullName evidence="3">SprB repeat-containing protein</fullName>
    </recommendedName>
</protein>
<evidence type="ECO:0008006" key="3">
    <source>
        <dbReference type="Google" id="ProtNLM"/>
    </source>
</evidence>
<accession>A0ABV4TF45</accession>
<name>A0ABV4TF45_9FLAO</name>
<keyword evidence="2" id="KW-1185">Reference proteome</keyword>
<sequence>ATDANGCTKSITVTINAAPDAIAFTATPTQPKCFGEKGSVVLSTPTGGTGNITFNNTATTDLASGDYTYTATDANGCTKSITVTINAAPDAIAFTATPTQPKCAGEKGSVVLSTPTGGTGTITFNTTATTDLAAGEYTYT</sequence>
<proteinExistence type="predicted"/>